<evidence type="ECO:0000259" key="4">
    <source>
        <dbReference type="Pfam" id="PF22624"/>
    </source>
</evidence>
<sequence length="249" mass="29050">MFLPPSSLNSLNTNHIDLWFIEPHQLSTEAMTSLRALLSNEEVLKLQQYKNKPTQYTSTVTRSLCRLILAQYTNTTPESLKFIRNQHGKPELVDNINALRFNLSHNNELIVMVVCANDDIGCDIENPKRKINVELISRRYFAKQEHKQLSHLTGEQQKQRFFEIWTLKEAFVKATGIGIGLGLDTFYFNLQKRLTQNVDINFNDHYSLDKFVPWQCHQTMFNEQSLAICRTSTLQQTIKYFDAKHLLKK</sequence>
<evidence type="ECO:0000313" key="5">
    <source>
        <dbReference type="EMBL" id="MEL0657822.1"/>
    </source>
</evidence>
<name>A0ABU9H7G8_9GAMM</name>
<proteinExistence type="inferred from homology"/>
<evidence type="ECO:0000256" key="2">
    <source>
        <dbReference type="ARBA" id="ARBA00022679"/>
    </source>
</evidence>
<dbReference type="Proteomes" id="UP001366060">
    <property type="component" value="Unassembled WGS sequence"/>
</dbReference>
<dbReference type="PANTHER" id="PTHR12215:SF10">
    <property type="entry name" value="L-AMINOADIPATE-SEMIALDEHYDE DEHYDROGENASE-PHOSPHOPANTETHEINYL TRANSFERASE"/>
    <property type="match status" value="1"/>
</dbReference>
<dbReference type="EMBL" id="JBAKBA010000002">
    <property type="protein sequence ID" value="MEL0657822.1"/>
    <property type="molecule type" value="Genomic_DNA"/>
</dbReference>
<dbReference type="InterPro" id="IPR037143">
    <property type="entry name" value="4-PPantetheinyl_Trfase_dom_sf"/>
</dbReference>
<organism evidence="5 6">
    <name type="scientific">Psychromonas arctica</name>
    <dbReference type="NCBI Taxonomy" id="168275"/>
    <lineage>
        <taxon>Bacteria</taxon>
        <taxon>Pseudomonadati</taxon>
        <taxon>Pseudomonadota</taxon>
        <taxon>Gammaproteobacteria</taxon>
        <taxon>Alteromonadales</taxon>
        <taxon>Psychromonadaceae</taxon>
        <taxon>Psychromonas</taxon>
    </lineage>
</organism>
<evidence type="ECO:0000256" key="1">
    <source>
        <dbReference type="ARBA" id="ARBA00010990"/>
    </source>
</evidence>
<dbReference type="GO" id="GO:0016740">
    <property type="term" value="F:transferase activity"/>
    <property type="evidence" value="ECO:0007669"/>
    <property type="project" value="UniProtKB-KW"/>
</dbReference>
<evidence type="ECO:0000259" key="3">
    <source>
        <dbReference type="Pfam" id="PF01648"/>
    </source>
</evidence>
<dbReference type="SUPFAM" id="SSF56214">
    <property type="entry name" value="4'-phosphopantetheinyl transferase"/>
    <property type="match status" value="2"/>
</dbReference>
<dbReference type="InterPro" id="IPR055066">
    <property type="entry name" value="AASDHPPT_N"/>
</dbReference>
<feature type="domain" description="4'-phosphopantetheinyl transferase N-terminal" evidence="4">
    <location>
        <begin position="30"/>
        <end position="113"/>
    </location>
</feature>
<dbReference type="Pfam" id="PF01648">
    <property type="entry name" value="ACPS"/>
    <property type="match status" value="1"/>
</dbReference>
<dbReference type="InterPro" id="IPR008278">
    <property type="entry name" value="4-PPantetheinyl_Trfase_dom"/>
</dbReference>
<comment type="caution">
    <text evidence="5">The sequence shown here is derived from an EMBL/GenBank/DDBJ whole genome shotgun (WGS) entry which is preliminary data.</text>
</comment>
<comment type="similarity">
    <text evidence="1">Belongs to the P-Pant transferase superfamily. Gsp/Sfp/HetI/AcpT family.</text>
</comment>
<dbReference type="InterPro" id="IPR050559">
    <property type="entry name" value="P-Pant_transferase_sf"/>
</dbReference>
<dbReference type="PANTHER" id="PTHR12215">
    <property type="entry name" value="PHOSPHOPANTETHEINE TRANSFERASE"/>
    <property type="match status" value="1"/>
</dbReference>
<evidence type="ECO:0000313" key="6">
    <source>
        <dbReference type="Proteomes" id="UP001366060"/>
    </source>
</evidence>
<feature type="domain" description="4'-phosphopantetheinyl transferase" evidence="3">
    <location>
        <begin position="120"/>
        <end position="208"/>
    </location>
</feature>
<reference evidence="5 6" key="1">
    <citation type="submission" date="2024-02" db="EMBL/GenBank/DDBJ databases">
        <title>Bacteria isolated from the canopy kelp, Nereocystis luetkeana.</title>
        <authorList>
            <person name="Pfister C.A."/>
            <person name="Younker I.T."/>
            <person name="Light S.H."/>
        </authorList>
    </citation>
    <scope>NUCLEOTIDE SEQUENCE [LARGE SCALE GENOMIC DNA]</scope>
    <source>
        <strain evidence="5 6">TI.2.07</strain>
    </source>
</reference>
<accession>A0ABU9H7G8</accession>
<dbReference type="Gene3D" id="3.90.470.20">
    <property type="entry name" value="4'-phosphopantetheinyl transferase domain"/>
    <property type="match status" value="2"/>
</dbReference>
<keyword evidence="6" id="KW-1185">Reference proteome</keyword>
<protein>
    <submittedName>
        <fullName evidence="5">4'-phosphopantetheinyl transferase superfamily protein</fullName>
    </submittedName>
</protein>
<dbReference type="RefSeq" id="WP_341626573.1">
    <property type="nucleotide sequence ID" value="NZ_JBAKBA010000002.1"/>
</dbReference>
<dbReference type="Pfam" id="PF22624">
    <property type="entry name" value="AASDHPPT_N"/>
    <property type="match status" value="1"/>
</dbReference>
<gene>
    <name evidence="5" type="ORF">V6255_01620</name>
</gene>
<keyword evidence="2 5" id="KW-0808">Transferase</keyword>